<dbReference type="Proteomes" id="UP000015354">
    <property type="component" value="Unassembled WGS sequence"/>
</dbReference>
<feature type="domain" description="Helicase ATP-binding" evidence="6">
    <location>
        <begin position="161"/>
        <end position="451"/>
    </location>
</feature>
<dbReference type="InterPro" id="IPR001650">
    <property type="entry name" value="Helicase_C-like"/>
</dbReference>
<comment type="caution">
    <text evidence="8">The sequence shown here is derived from an EMBL/GenBank/DDBJ whole genome shotgun (WGS) entry which is preliminary data.</text>
</comment>
<dbReference type="PANTHER" id="PTHR47959">
    <property type="entry name" value="ATP-DEPENDENT RNA HELICASE RHLE-RELATED"/>
    <property type="match status" value="1"/>
</dbReference>
<dbReference type="InterPro" id="IPR050079">
    <property type="entry name" value="DEAD_box_RNA_helicase"/>
</dbReference>
<dbReference type="InterPro" id="IPR027417">
    <property type="entry name" value="P-loop_NTPase"/>
</dbReference>
<gene>
    <name evidence="8" type="ORF">STCU_08320</name>
</gene>
<dbReference type="OrthoDB" id="10256233at2759"/>
<evidence type="ECO:0000259" key="7">
    <source>
        <dbReference type="PROSITE" id="PS51194"/>
    </source>
</evidence>
<dbReference type="GO" id="GO:0003676">
    <property type="term" value="F:nucleic acid binding"/>
    <property type="evidence" value="ECO:0007669"/>
    <property type="project" value="InterPro"/>
</dbReference>
<dbReference type="Gene3D" id="3.40.50.300">
    <property type="entry name" value="P-loop containing nucleotide triphosphate hydrolases"/>
    <property type="match status" value="2"/>
</dbReference>
<dbReference type="GO" id="GO:0005829">
    <property type="term" value="C:cytosol"/>
    <property type="evidence" value="ECO:0007669"/>
    <property type="project" value="TreeGrafter"/>
</dbReference>
<dbReference type="SMART" id="SM00490">
    <property type="entry name" value="HELICc"/>
    <property type="match status" value="1"/>
</dbReference>
<organism evidence="8 9">
    <name type="scientific">Strigomonas culicis</name>
    <dbReference type="NCBI Taxonomy" id="28005"/>
    <lineage>
        <taxon>Eukaryota</taxon>
        <taxon>Discoba</taxon>
        <taxon>Euglenozoa</taxon>
        <taxon>Kinetoplastea</taxon>
        <taxon>Metakinetoplastina</taxon>
        <taxon>Trypanosomatida</taxon>
        <taxon>Trypanosomatidae</taxon>
        <taxon>Strigomonadinae</taxon>
        <taxon>Strigomonas</taxon>
    </lineage>
</organism>
<feature type="region of interest" description="Disordered" evidence="5">
    <location>
        <begin position="200"/>
        <end position="220"/>
    </location>
</feature>
<sequence>MEDGDEAAFLADALASPTTTTASAQQRQVDAAVRQAVHAAVRQPLEHVVPPPQGDGAQQTAEGAAAEPSHAESAPVINPFSVYKTYIADRNGMPVQLPPGAPQTLLDLLLLGGPVRGAPQAEGPHRAHLTVVPSTPFQQRVQRFFQRHHFHFLSPVQQAAAAFAAEGRDLLLVAPPATGKTFAYAFPVLLQLLMAQQGERQLPPPREDDAAAQEEGGGGLPRQAIENLLRQQIASGEVCRYCELHTRDVRVCPLTGIPHAALDASALDAATPQQRWRAAATRLEELGYEVAQPQVLVLVPTAQLAAQVFAVFQQLNPLLVADGDQPSLPQLRIKYLVRARSAEEQRQHLRALQDGVDVLISTPETLLPAYYKKKLALRRVRTVVLDEVDELCSTNHFEPLKILLGALPKDRAAGGGAPAVVQRPQRICVSASLPPVVYEMLRARLLEAAHRFVLCDTRLDHLGRIPSYPLPQPQVTTAAAAAAAPLRVGLGGPVVLPELRYTTLLVGRIEKMAKLVSLFADGSLRIQAGERVLIFCNSRQNVAYVKEQLERRLPPLVFALDDGSSGRGATMNNRAQRLQQEAQRVRVLTLTSHASATAQDGVLKLFAKGITNILICTDLLARGIDFQGVTAVVHYDMAPDMDTYAHRCGRCGRNLFVRRPPADRAGDEAWAAEQQVPRGYIFTFFQPENVRLAKPLVAYLAQRHQVIPPKLREYAKHAFVDIAFKNTGANSLFHSPTRPYRAGDPQNSTSVVGRGAPRFPDYRQGSIQKHFRPY</sequence>
<dbReference type="CDD" id="cd18787">
    <property type="entry name" value="SF2_C_DEAD"/>
    <property type="match status" value="1"/>
</dbReference>
<evidence type="ECO:0000256" key="5">
    <source>
        <dbReference type="SAM" id="MobiDB-lite"/>
    </source>
</evidence>
<keyword evidence="3 8" id="KW-0347">Helicase</keyword>
<feature type="domain" description="Helicase C-terminal" evidence="7">
    <location>
        <begin position="511"/>
        <end position="715"/>
    </location>
</feature>
<dbReference type="GO" id="GO:0003724">
    <property type="term" value="F:RNA helicase activity"/>
    <property type="evidence" value="ECO:0007669"/>
    <property type="project" value="TreeGrafter"/>
</dbReference>
<proteinExistence type="predicted"/>
<dbReference type="EMBL" id="ATMH01008320">
    <property type="protein sequence ID" value="EPY22159.1"/>
    <property type="molecule type" value="Genomic_DNA"/>
</dbReference>
<name>S9TZY9_9TRYP</name>
<evidence type="ECO:0000313" key="8">
    <source>
        <dbReference type="EMBL" id="EPY22159.1"/>
    </source>
</evidence>
<evidence type="ECO:0000259" key="6">
    <source>
        <dbReference type="PROSITE" id="PS51192"/>
    </source>
</evidence>
<keyword evidence="9" id="KW-1185">Reference proteome</keyword>
<evidence type="ECO:0000256" key="3">
    <source>
        <dbReference type="ARBA" id="ARBA00022806"/>
    </source>
</evidence>
<dbReference type="AlphaFoldDB" id="S9TZY9"/>
<keyword evidence="2" id="KW-0378">Hydrolase</keyword>
<reference evidence="8 9" key="1">
    <citation type="journal article" date="2013" name="PLoS ONE">
        <title>Predicting the Proteins of Angomonas deanei, Strigomonas culicis and Their Respective Endosymbionts Reveals New Aspects of the Trypanosomatidae Family.</title>
        <authorList>
            <person name="Motta M.C."/>
            <person name="Martins A.C."/>
            <person name="de Souza S.S."/>
            <person name="Catta-Preta C.M."/>
            <person name="Silva R."/>
            <person name="Klein C.C."/>
            <person name="de Almeida L.G."/>
            <person name="de Lima Cunha O."/>
            <person name="Ciapina L.P."/>
            <person name="Brocchi M."/>
            <person name="Colabardini A.C."/>
            <person name="de Araujo Lima B."/>
            <person name="Machado C.R."/>
            <person name="de Almeida Soares C.M."/>
            <person name="Probst C.M."/>
            <person name="de Menezes C.B."/>
            <person name="Thompson C.E."/>
            <person name="Bartholomeu D.C."/>
            <person name="Gradia D.F."/>
            <person name="Pavoni D.P."/>
            <person name="Grisard E.C."/>
            <person name="Fantinatti-Garboggini F."/>
            <person name="Marchini F.K."/>
            <person name="Rodrigues-Luiz G.F."/>
            <person name="Wagner G."/>
            <person name="Goldman G.H."/>
            <person name="Fietto J.L."/>
            <person name="Elias M.C."/>
            <person name="Goldman M.H."/>
            <person name="Sagot M.F."/>
            <person name="Pereira M."/>
            <person name="Stoco P.H."/>
            <person name="de Mendonca-Neto R.P."/>
            <person name="Teixeira S.M."/>
            <person name="Maciel T.E."/>
            <person name="de Oliveira Mendes T.A."/>
            <person name="Urmenyi T.P."/>
            <person name="de Souza W."/>
            <person name="Schenkman S."/>
            <person name="de Vasconcelos A.T."/>
        </authorList>
    </citation>
    <scope>NUCLEOTIDE SEQUENCE [LARGE SCALE GENOMIC DNA]</scope>
</reference>
<protein>
    <submittedName>
        <fullName evidence="8">ATP-dependent RNA helicase RhlE</fullName>
    </submittedName>
</protein>
<feature type="region of interest" description="Disordered" evidence="5">
    <location>
        <begin position="43"/>
        <end position="72"/>
    </location>
</feature>
<dbReference type="GO" id="GO:0016787">
    <property type="term" value="F:hydrolase activity"/>
    <property type="evidence" value="ECO:0007669"/>
    <property type="project" value="UniProtKB-KW"/>
</dbReference>
<keyword evidence="1" id="KW-0547">Nucleotide-binding</keyword>
<evidence type="ECO:0000313" key="9">
    <source>
        <dbReference type="Proteomes" id="UP000015354"/>
    </source>
</evidence>
<dbReference type="PROSITE" id="PS51192">
    <property type="entry name" value="HELICASE_ATP_BIND_1"/>
    <property type="match status" value="1"/>
</dbReference>
<keyword evidence="4" id="KW-0067">ATP-binding</keyword>
<dbReference type="Pfam" id="PF00270">
    <property type="entry name" value="DEAD"/>
    <property type="match status" value="1"/>
</dbReference>
<dbReference type="SMART" id="SM00487">
    <property type="entry name" value="DEXDc"/>
    <property type="match status" value="1"/>
</dbReference>
<dbReference type="PROSITE" id="PS51194">
    <property type="entry name" value="HELICASE_CTER"/>
    <property type="match status" value="1"/>
</dbReference>
<evidence type="ECO:0000256" key="1">
    <source>
        <dbReference type="ARBA" id="ARBA00022741"/>
    </source>
</evidence>
<feature type="compositionally biased region" description="Low complexity" evidence="5">
    <location>
        <begin position="54"/>
        <end position="72"/>
    </location>
</feature>
<evidence type="ECO:0000256" key="2">
    <source>
        <dbReference type="ARBA" id="ARBA00022801"/>
    </source>
</evidence>
<dbReference type="PANTHER" id="PTHR47959:SF1">
    <property type="entry name" value="ATP-DEPENDENT RNA HELICASE DBPA"/>
    <property type="match status" value="1"/>
</dbReference>
<dbReference type="Pfam" id="PF00271">
    <property type="entry name" value="Helicase_C"/>
    <property type="match status" value="1"/>
</dbReference>
<dbReference type="SUPFAM" id="SSF52540">
    <property type="entry name" value="P-loop containing nucleoside triphosphate hydrolases"/>
    <property type="match status" value="2"/>
</dbReference>
<dbReference type="InterPro" id="IPR011545">
    <property type="entry name" value="DEAD/DEAH_box_helicase_dom"/>
</dbReference>
<dbReference type="InterPro" id="IPR014001">
    <property type="entry name" value="Helicase_ATP-bd"/>
</dbReference>
<evidence type="ECO:0000256" key="4">
    <source>
        <dbReference type="ARBA" id="ARBA00022840"/>
    </source>
</evidence>
<feature type="region of interest" description="Disordered" evidence="5">
    <location>
        <begin position="735"/>
        <end position="763"/>
    </location>
</feature>
<dbReference type="GO" id="GO:0005524">
    <property type="term" value="F:ATP binding"/>
    <property type="evidence" value="ECO:0007669"/>
    <property type="project" value="UniProtKB-KW"/>
</dbReference>
<accession>S9TZY9</accession>